<proteinExistence type="predicted"/>
<feature type="transmembrane region" description="Helical" evidence="7">
    <location>
        <begin position="167"/>
        <end position="189"/>
    </location>
</feature>
<name>A1K663_AZOSB</name>
<dbReference type="GO" id="GO:0000041">
    <property type="term" value="P:transition metal ion transport"/>
    <property type="evidence" value="ECO:0007669"/>
    <property type="project" value="InterPro"/>
</dbReference>
<evidence type="ECO:0000313" key="9">
    <source>
        <dbReference type="Proteomes" id="UP000002588"/>
    </source>
</evidence>
<keyword evidence="3" id="KW-1003">Cell membrane</keyword>
<dbReference type="InterPro" id="IPR002751">
    <property type="entry name" value="CbiM/NikMN"/>
</dbReference>
<comment type="subcellular location">
    <subcellularLocation>
        <location evidence="1">Cell membrane</location>
        <topology evidence="1">Multi-pass membrane protein</topology>
    </subcellularLocation>
</comment>
<dbReference type="Gene3D" id="1.10.1760.20">
    <property type="match status" value="1"/>
</dbReference>
<evidence type="ECO:0000256" key="4">
    <source>
        <dbReference type="ARBA" id="ARBA00022692"/>
    </source>
</evidence>
<feature type="transmembrane region" description="Helical" evidence="7">
    <location>
        <begin position="90"/>
        <end position="110"/>
    </location>
</feature>
<evidence type="ECO:0000256" key="2">
    <source>
        <dbReference type="ARBA" id="ARBA00022448"/>
    </source>
</evidence>
<evidence type="ECO:0000256" key="3">
    <source>
        <dbReference type="ARBA" id="ARBA00022475"/>
    </source>
</evidence>
<keyword evidence="4 7" id="KW-0812">Transmembrane</keyword>
<evidence type="ECO:0000256" key="1">
    <source>
        <dbReference type="ARBA" id="ARBA00004651"/>
    </source>
</evidence>
<dbReference type="GO" id="GO:0005886">
    <property type="term" value="C:plasma membrane"/>
    <property type="evidence" value="ECO:0007669"/>
    <property type="project" value="UniProtKB-SubCell"/>
</dbReference>
<feature type="transmembrane region" description="Helical" evidence="7">
    <location>
        <begin position="122"/>
        <end position="155"/>
    </location>
</feature>
<organism evidence="8 9">
    <name type="scientific">Azoarcus sp. (strain BH72)</name>
    <dbReference type="NCBI Taxonomy" id="418699"/>
    <lineage>
        <taxon>Bacteria</taxon>
        <taxon>Pseudomonadati</taxon>
        <taxon>Pseudomonadota</taxon>
        <taxon>Betaproteobacteria</taxon>
        <taxon>Rhodocyclales</taxon>
        <taxon>Zoogloeaceae</taxon>
        <taxon>Azoarcus</taxon>
    </lineage>
</organism>
<dbReference type="Pfam" id="PF01891">
    <property type="entry name" value="CbiM"/>
    <property type="match status" value="1"/>
</dbReference>
<feature type="transmembrane region" description="Helical" evidence="7">
    <location>
        <begin position="55"/>
        <end position="78"/>
    </location>
</feature>
<keyword evidence="2" id="KW-0813">Transport</keyword>
<dbReference type="KEGG" id="azo:azo1701"/>
<dbReference type="Proteomes" id="UP000002588">
    <property type="component" value="Chromosome"/>
</dbReference>
<sequence length="206" mass="22383">MFFIALVVCGWIFRTAPWGRLRDSSQLNLLLGFAVGLTLVWSLKAGVKPGLNLHMLGAMAAALTFGPQLGIVVLALALTGITLNGSVEWQAWPINFVLMAVVPVLVAARLHKWVERWLPAHFFVFIFVSGFVGAALAVLVQGCVASVALVLGGAYTADFLLSEYLPFFLLLGFSEAWISGAVVTLLVVYRPGWVATFDDRRYLNGK</sequence>
<evidence type="ECO:0000256" key="6">
    <source>
        <dbReference type="ARBA" id="ARBA00023136"/>
    </source>
</evidence>
<accession>A1K663</accession>
<keyword evidence="9" id="KW-1185">Reference proteome</keyword>
<dbReference type="AlphaFoldDB" id="A1K663"/>
<evidence type="ECO:0000256" key="7">
    <source>
        <dbReference type="SAM" id="Phobius"/>
    </source>
</evidence>
<evidence type="ECO:0000256" key="5">
    <source>
        <dbReference type="ARBA" id="ARBA00022989"/>
    </source>
</evidence>
<dbReference type="eggNOG" id="COG3235">
    <property type="taxonomic scope" value="Bacteria"/>
</dbReference>
<gene>
    <name evidence="8" type="ordered locus">azo1701</name>
</gene>
<reference evidence="8 9" key="1">
    <citation type="journal article" date="2006" name="Nat. Biotechnol.">
        <title>Complete genome of the mutualistic, N2-fixing grass endophyte Azoarcus sp. strain BH72.</title>
        <authorList>
            <person name="Krause A."/>
            <person name="Ramakumar A."/>
            <person name="Bartels D."/>
            <person name="Battistoni F."/>
            <person name="Bekel T."/>
            <person name="Boch J."/>
            <person name="Boehm M."/>
            <person name="Friedrich F."/>
            <person name="Hurek T."/>
            <person name="Krause L."/>
            <person name="Linke B."/>
            <person name="McHardy A.C."/>
            <person name="Sarkar A."/>
            <person name="Schneiker S."/>
            <person name="Syed A.A."/>
            <person name="Thauer R."/>
            <person name="Vorhoelter F.-J."/>
            <person name="Weidner S."/>
            <person name="Puehler A."/>
            <person name="Reinhold-Hurek B."/>
            <person name="Kaiser O."/>
            <person name="Goesmann A."/>
        </authorList>
    </citation>
    <scope>NUCLEOTIDE SEQUENCE [LARGE SCALE GENOMIC DNA]</scope>
    <source>
        <strain evidence="8 9">BH72</strain>
    </source>
</reference>
<evidence type="ECO:0000313" key="8">
    <source>
        <dbReference type="EMBL" id="CAL94318.1"/>
    </source>
</evidence>
<protein>
    <submittedName>
        <fullName evidence="8">Conserved hypothetical membrane protein</fullName>
    </submittedName>
</protein>
<dbReference type="HOGENOM" id="CLU_081268_1_0_4"/>
<keyword evidence="5 7" id="KW-1133">Transmembrane helix</keyword>
<feature type="transmembrane region" description="Helical" evidence="7">
    <location>
        <begin position="25"/>
        <end position="43"/>
    </location>
</feature>
<dbReference type="STRING" id="62928.azo1701"/>
<keyword evidence="6 7" id="KW-0472">Membrane</keyword>
<dbReference type="EMBL" id="AM406670">
    <property type="protein sequence ID" value="CAL94318.1"/>
    <property type="molecule type" value="Genomic_DNA"/>
</dbReference>